<dbReference type="InterPro" id="IPR036291">
    <property type="entry name" value="NAD(P)-bd_dom_sf"/>
</dbReference>
<evidence type="ECO:0000256" key="2">
    <source>
        <dbReference type="ARBA" id="ARBA00023002"/>
    </source>
</evidence>
<dbReference type="PROSITE" id="PS00061">
    <property type="entry name" value="ADH_SHORT"/>
    <property type="match status" value="1"/>
</dbReference>
<dbReference type="CDD" id="cd05233">
    <property type="entry name" value="SDR_c"/>
    <property type="match status" value="1"/>
</dbReference>
<dbReference type="EMBL" id="VSSQ01009319">
    <property type="protein sequence ID" value="MPM41298.1"/>
    <property type="molecule type" value="Genomic_DNA"/>
</dbReference>
<name>A0A644ZLR4_9ZZZZ</name>
<dbReference type="AlphaFoldDB" id="A0A644ZLR4"/>
<evidence type="ECO:0000256" key="1">
    <source>
        <dbReference type="ARBA" id="ARBA00006484"/>
    </source>
</evidence>
<accession>A0A644ZLR4</accession>
<dbReference type="Pfam" id="PF13561">
    <property type="entry name" value="adh_short_C2"/>
    <property type="match status" value="1"/>
</dbReference>
<dbReference type="EC" id="1.1.1.100" evidence="3"/>
<dbReference type="GO" id="GO:0004316">
    <property type="term" value="F:3-oxoacyl-[acyl-carrier-protein] reductase (NADPH) activity"/>
    <property type="evidence" value="ECO:0007669"/>
    <property type="project" value="UniProtKB-EC"/>
</dbReference>
<dbReference type="InterPro" id="IPR002347">
    <property type="entry name" value="SDR_fam"/>
</dbReference>
<organism evidence="3">
    <name type="scientific">bioreactor metagenome</name>
    <dbReference type="NCBI Taxonomy" id="1076179"/>
    <lineage>
        <taxon>unclassified sequences</taxon>
        <taxon>metagenomes</taxon>
        <taxon>ecological metagenomes</taxon>
    </lineage>
</organism>
<dbReference type="InterPro" id="IPR020904">
    <property type="entry name" value="Sc_DH/Rdtase_CS"/>
</dbReference>
<reference evidence="3" key="1">
    <citation type="submission" date="2019-08" db="EMBL/GenBank/DDBJ databases">
        <authorList>
            <person name="Kucharzyk K."/>
            <person name="Murdoch R.W."/>
            <person name="Higgins S."/>
            <person name="Loffler F."/>
        </authorList>
    </citation>
    <scope>NUCLEOTIDE SEQUENCE</scope>
</reference>
<dbReference type="PRINTS" id="PR00081">
    <property type="entry name" value="GDHRDH"/>
</dbReference>
<sequence>MRAYGWGRIVTVSSVLASAGAPRRSAYAATKGAVLALTRGLAVDLAADGITVNAVAPGPTLTRPNLGQADDPVARAMVGDVVPLGRWAAPAEVAALIAFLCSEAASYCTGGHYPVDGGYLAR</sequence>
<dbReference type="PRINTS" id="PR00080">
    <property type="entry name" value="SDRFAMILY"/>
</dbReference>
<dbReference type="Gene3D" id="3.40.50.720">
    <property type="entry name" value="NAD(P)-binding Rossmann-like Domain"/>
    <property type="match status" value="1"/>
</dbReference>
<gene>
    <name evidence="3" type="primary">fabG_71</name>
    <name evidence="3" type="ORF">SDC9_87948</name>
</gene>
<comment type="caution">
    <text evidence="3">The sequence shown here is derived from an EMBL/GenBank/DDBJ whole genome shotgun (WGS) entry which is preliminary data.</text>
</comment>
<proteinExistence type="inferred from homology"/>
<evidence type="ECO:0000313" key="3">
    <source>
        <dbReference type="EMBL" id="MPM41298.1"/>
    </source>
</evidence>
<dbReference type="PANTHER" id="PTHR24321:SF8">
    <property type="entry name" value="ESTRADIOL 17-BETA-DEHYDROGENASE 8-RELATED"/>
    <property type="match status" value="1"/>
</dbReference>
<dbReference type="PANTHER" id="PTHR24321">
    <property type="entry name" value="DEHYDROGENASES, SHORT CHAIN"/>
    <property type="match status" value="1"/>
</dbReference>
<dbReference type="SUPFAM" id="SSF51735">
    <property type="entry name" value="NAD(P)-binding Rossmann-fold domains"/>
    <property type="match status" value="1"/>
</dbReference>
<keyword evidence="2 3" id="KW-0560">Oxidoreductase</keyword>
<comment type="similarity">
    <text evidence="1">Belongs to the short-chain dehydrogenases/reductases (SDR) family.</text>
</comment>
<protein>
    <submittedName>
        <fullName evidence="3">3-oxoacyl-[acyl-carrier-protein] reductase FabG</fullName>
        <ecNumber evidence="3">1.1.1.100</ecNumber>
    </submittedName>
</protein>